<gene>
    <name evidence="2" type="ORF">I314_01217</name>
</gene>
<dbReference type="EMBL" id="KN848890">
    <property type="protein sequence ID" value="KIR68792.1"/>
    <property type="molecule type" value="Genomic_DNA"/>
</dbReference>
<evidence type="ECO:0000313" key="2">
    <source>
        <dbReference type="EMBL" id="KIR68792.1"/>
    </source>
</evidence>
<evidence type="ECO:0000256" key="1">
    <source>
        <dbReference type="SAM" id="MobiDB-lite"/>
    </source>
</evidence>
<evidence type="ECO:0008006" key="4">
    <source>
        <dbReference type="Google" id="ProtNLM"/>
    </source>
</evidence>
<sequence>MSAIQRPSTPYPYTHTLVHGHTASYFQPHPLHHHASTQPLHFHMTKMPERVPPSLLHRVSSSSSSSIPRSPRLMPVSPPRPQPRPQPRSQLHSQPEPQPQPMASSSHLPEMSHLPETPLDRQISSCSSAYSPALPTTPPLLPTLIAPTPLTLPPSIMYPSSLDQVEELSSVGSEQLDKSQSHDGSAWQVQVQDEEERGRKRSVDQETRFKRNQTPAILLEALKRLSKCAAAEENREHTPEAEGGRERVLRSMVDGGAWVVVG</sequence>
<feature type="region of interest" description="Disordered" evidence="1">
    <location>
        <begin position="167"/>
        <end position="209"/>
    </location>
</feature>
<organism evidence="2 3">
    <name type="scientific">Cryptococcus bacillisporus CA1873</name>
    <dbReference type="NCBI Taxonomy" id="1296111"/>
    <lineage>
        <taxon>Eukaryota</taxon>
        <taxon>Fungi</taxon>
        <taxon>Dikarya</taxon>
        <taxon>Basidiomycota</taxon>
        <taxon>Agaricomycotina</taxon>
        <taxon>Tremellomycetes</taxon>
        <taxon>Tremellales</taxon>
        <taxon>Cryptococcaceae</taxon>
        <taxon>Cryptococcus</taxon>
        <taxon>Cryptococcus gattii species complex</taxon>
    </lineage>
</organism>
<keyword evidence="3" id="KW-1185">Reference proteome</keyword>
<evidence type="ECO:0000313" key="3">
    <source>
        <dbReference type="Proteomes" id="UP000053800"/>
    </source>
</evidence>
<feature type="compositionally biased region" description="Low complexity" evidence="1">
    <location>
        <begin position="55"/>
        <end position="75"/>
    </location>
</feature>
<feature type="region of interest" description="Disordered" evidence="1">
    <location>
        <begin position="55"/>
        <end position="130"/>
    </location>
</feature>
<reference evidence="2 3" key="1">
    <citation type="submission" date="2015-01" db="EMBL/GenBank/DDBJ databases">
        <title>The Genome Sequence of Cryptococcus gattii CA1873.</title>
        <authorList>
            <consortium name="The Broad Institute Genomics Platform"/>
            <person name="Cuomo C."/>
            <person name="Litvintseva A."/>
            <person name="Chen Y."/>
            <person name="Heitman J."/>
            <person name="Sun S."/>
            <person name="Springer D."/>
            <person name="Dromer F."/>
            <person name="Young S."/>
            <person name="Zeng Q."/>
            <person name="Gargeya S."/>
            <person name="Abouelleil A."/>
            <person name="Alvarado L."/>
            <person name="Chapman S.B."/>
            <person name="Gainer-Dewar J."/>
            <person name="Goldberg J."/>
            <person name="Griggs A."/>
            <person name="Gujja S."/>
            <person name="Hansen M."/>
            <person name="Howarth C."/>
            <person name="Imamovic A."/>
            <person name="Larimer J."/>
            <person name="Murphy C."/>
            <person name="Naylor J."/>
            <person name="Pearson M."/>
            <person name="Priest M."/>
            <person name="Roberts A."/>
            <person name="Saif S."/>
            <person name="Shea T."/>
            <person name="Sykes S."/>
            <person name="Wortman J."/>
            <person name="Nusbaum C."/>
            <person name="Birren B."/>
        </authorList>
    </citation>
    <scope>NUCLEOTIDE SEQUENCE [LARGE SCALE GENOMIC DNA]</scope>
    <source>
        <strain evidence="2 3">CA1873</strain>
    </source>
</reference>
<feature type="compositionally biased region" description="Basic and acidic residues" evidence="1">
    <location>
        <begin position="196"/>
        <end position="209"/>
    </location>
</feature>
<name>A0ABR5BHZ8_CRYGA</name>
<accession>A0ABR5BHZ8</accession>
<proteinExistence type="predicted"/>
<dbReference type="Proteomes" id="UP000053800">
    <property type="component" value="Unassembled WGS sequence"/>
</dbReference>
<feature type="compositionally biased region" description="Pro residues" evidence="1">
    <location>
        <begin position="76"/>
        <end position="86"/>
    </location>
</feature>
<protein>
    <recommendedName>
        <fullName evidence="4">BHLH domain-containing protein</fullName>
    </recommendedName>
</protein>